<dbReference type="CDD" id="cd12885">
    <property type="entry name" value="SPRY_RanBP_like"/>
    <property type="match status" value="1"/>
</dbReference>
<gene>
    <name evidence="3" type="ORF">SVIM_LOCUS342910</name>
</gene>
<dbReference type="Gene3D" id="2.60.120.920">
    <property type="match status" value="1"/>
</dbReference>
<dbReference type="SMART" id="SM00449">
    <property type="entry name" value="SPRY"/>
    <property type="match status" value="1"/>
</dbReference>
<protein>
    <recommendedName>
        <fullName evidence="2">B30.2/SPRY domain-containing protein</fullName>
    </recommendedName>
</protein>
<dbReference type="PANTHER" id="PTHR12864">
    <property type="entry name" value="RAN BINDING PROTEIN 9-RELATED"/>
    <property type="match status" value="1"/>
</dbReference>
<dbReference type="InterPro" id="IPR050618">
    <property type="entry name" value="Ubq-SigPath_Reg"/>
</dbReference>
<evidence type="ECO:0000256" key="1">
    <source>
        <dbReference type="SAM" id="MobiDB-lite"/>
    </source>
</evidence>
<feature type="domain" description="B30.2/SPRY" evidence="2">
    <location>
        <begin position="32"/>
        <end position="217"/>
    </location>
</feature>
<dbReference type="EMBL" id="CAADRP010001748">
    <property type="protein sequence ID" value="VFU51063.1"/>
    <property type="molecule type" value="Genomic_DNA"/>
</dbReference>
<proteinExistence type="predicted"/>
<dbReference type="InterPro" id="IPR001870">
    <property type="entry name" value="B30.2/SPRY"/>
</dbReference>
<organism evidence="3">
    <name type="scientific">Salix viminalis</name>
    <name type="common">Common osier</name>
    <name type="synonym">Basket willow</name>
    <dbReference type="NCBI Taxonomy" id="40686"/>
    <lineage>
        <taxon>Eukaryota</taxon>
        <taxon>Viridiplantae</taxon>
        <taxon>Streptophyta</taxon>
        <taxon>Embryophyta</taxon>
        <taxon>Tracheophyta</taxon>
        <taxon>Spermatophyta</taxon>
        <taxon>Magnoliopsida</taxon>
        <taxon>eudicotyledons</taxon>
        <taxon>Gunneridae</taxon>
        <taxon>Pentapetalae</taxon>
        <taxon>rosids</taxon>
        <taxon>fabids</taxon>
        <taxon>Malpighiales</taxon>
        <taxon>Salicaceae</taxon>
        <taxon>Saliceae</taxon>
        <taxon>Salix</taxon>
    </lineage>
</organism>
<evidence type="ECO:0000259" key="2">
    <source>
        <dbReference type="PROSITE" id="PS50188"/>
    </source>
</evidence>
<dbReference type="InterPro" id="IPR044736">
    <property type="entry name" value="Gid1/RanBPM/SPLA_SPRY"/>
</dbReference>
<sequence length="302" mass="33135">MSSTTTNTSPTTNSTAINSNSKNGSNQDPGSYFIDVARQYSSPIGAETELEPKELNTLNSSGGFIVVSTDKLSIKIMVMVGVIQADKPVPEKRLVYYFEIFVKNAGAKGQIAIGFTNQSFKMRRQPGWETNSCGYHGDDGNLYTGHGKGDAFGPTFTTNDTVGAGINYASQEFFFTKNGAVVGAVYKDKDMKGPLFPTVAVHSQNEEIEEYERQEAMKQISAVDKISLPPNISYRLVRSYLLHYGYEATLNAFDVASKNTIPPIYIAQENGSGEQDIAYALTHRKTLRQHCYLGGVDLCVLR</sequence>
<dbReference type="InterPro" id="IPR013320">
    <property type="entry name" value="ConA-like_dom_sf"/>
</dbReference>
<dbReference type="InterPro" id="IPR043136">
    <property type="entry name" value="B30.2/SPRY_sf"/>
</dbReference>
<dbReference type="SUPFAM" id="SSF49899">
    <property type="entry name" value="Concanavalin A-like lectins/glucanases"/>
    <property type="match status" value="1"/>
</dbReference>
<dbReference type="PROSITE" id="PS50188">
    <property type="entry name" value="B302_SPRY"/>
    <property type="match status" value="1"/>
</dbReference>
<dbReference type="InterPro" id="IPR003877">
    <property type="entry name" value="SPRY_dom"/>
</dbReference>
<feature type="region of interest" description="Disordered" evidence="1">
    <location>
        <begin position="1"/>
        <end position="28"/>
    </location>
</feature>
<dbReference type="Pfam" id="PF00622">
    <property type="entry name" value="SPRY"/>
    <property type="match status" value="1"/>
</dbReference>
<name>A0A6N2MA55_SALVM</name>
<evidence type="ECO:0000313" key="3">
    <source>
        <dbReference type="EMBL" id="VFU51063.1"/>
    </source>
</evidence>
<accession>A0A6N2MA55</accession>
<reference evidence="3" key="1">
    <citation type="submission" date="2019-03" db="EMBL/GenBank/DDBJ databases">
        <authorList>
            <person name="Mank J."/>
            <person name="Almeida P."/>
        </authorList>
    </citation>
    <scope>NUCLEOTIDE SEQUENCE</scope>
    <source>
        <strain evidence="3">78183</strain>
    </source>
</reference>
<feature type="compositionally biased region" description="Low complexity" evidence="1">
    <location>
        <begin position="1"/>
        <end position="23"/>
    </location>
</feature>
<dbReference type="AlphaFoldDB" id="A0A6N2MA55"/>